<gene>
    <name evidence="6" type="ORF">CBP51_11755</name>
</gene>
<keyword evidence="1 2" id="KW-0663">Pyridoxal phosphate</keyword>
<dbReference type="GO" id="GO:0030170">
    <property type="term" value="F:pyridoxal phosphate binding"/>
    <property type="evidence" value="ECO:0007669"/>
    <property type="project" value="UniProtKB-UniRule"/>
</dbReference>
<dbReference type="NCBIfam" id="TIGR00044">
    <property type="entry name" value="YggS family pyridoxal phosphate-dependent enzyme"/>
    <property type="match status" value="1"/>
</dbReference>
<evidence type="ECO:0000259" key="5">
    <source>
        <dbReference type="Pfam" id="PF01168"/>
    </source>
</evidence>
<dbReference type="STRING" id="1209072.GCA_000766945_01881"/>
<dbReference type="HAMAP" id="MF_02087">
    <property type="entry name" value="PLP_homeostasis"/>
    <property type="match status" value="1"/>
</dbReference>
<evidence type="ECO:0000256" key="3">
    <source>
        <dbReference type="PIRSR" id="PIRSR004848-1"/>
    </source>
</evidence>
<dbReference type="InterPro" id="IPR011078">
    <property type="entry name" value="PyrdxlP_homeostasis"/>
</dbReference>
<evidence type="ECO:0000313" key="7">
    <source>
        <dbReference type="Proteomes" id="UP000216101"/>
    </source>
</evidence>
<dbReference type="CDD" id="cd06824">
    <property type="entry name" value="PLPDE_III_Yggs_like"/>
    <property type="match status" value="1"/>
</dbReference>
<dbReference type="PROSITE" id="PS01211">
    <property type="entry name" value="UPF0001"/>
    <property type="match status" value="1"/>
</dbReference>
<proteinExistence type="inferred from homology"/>
<dbReference type="PANTHER" id="PTHR10146:SF14">
    <property type="entry name" value="PYRIDOXAL PHOSPHATE HOMEOSTASIS PROTEIN"/>
    <property type="match status" value="1"/>
</dbReference>
<dbReference type="AlphaFoldDB" id="A0A266QE18"/>
<reference evidence="7" key="1">
    <citation type="submission" date="2017-05" db="EMBL/GenBank/DDBJ databases">
        <authorList>
            <person name="Barney B.M."/>
        </authorList>
    </citation>
    <scope>NUCLEOTIDE SEQUENCE [LARGE SCALE GENOMIC DNA]</scope>
    <source>
        <strain evidence="7">PSBB022</strain>
    </source>
</reference>
<feature type="modified residue" description="N6-(pyridoxal phosphate)lysine" evidence="2 3">
    <location>
        <position position="36"/>
    </location>
</feature>
<comment type="cofactor">
    <cofactor evidence="3">
        <name>pyridoxal 5'-phosphate</name>
        <dbReference type="ChEBI" id="CHEBI:597326"/>
    </cofactor>
</comment>
<evidence type="ECO:0000256" key="1">
    <source>
        <dbReference type="ARBA" id="ARBA00022898"/>
    </source>
</evidence>
<dbReference type="RefSeq" id="WP_094984983.1">
    <property type="nucleotide sequence ID" value="NZ_NHNI01000001.1"/>
</dbReference>
<accession>A0A266QE18</accession>
<dbReference type="PANTHER" id="PTHR10146">
    <property type="entry name" value="PROLINE SYNTHETASE CO-TRANSCRIBED BACTERIAL HOMOLOG PROTEIN"/>
    <property type="match status" value="1"/>
</dbReference>
<dbReference type="InterPro" id="IPR029066">
    <property type="entry name" value="PLP-binding_barrel"/>
</dbReference>
<dbReference type="SUPFAM" id="SSF51419">
    <property type="entry name" value="PLP-binding barrel"/>
    <property type="match status" value="1"/>
</dbReference>
<dbReference type="Proteomes" id="UP000216101">
    <property type="component" value="Unassembled WGS sequence"/>
</dbReference>
<protein>
    <recommendedName>
        <fullName evidence="2">Pyridoxal phosphate homeostasis protein</fullName>
        <shortName evidence="2">PLP homeostasis protein</shortName>
    </recommendedName>
</protein>
<organism evidence="6 7">
    <name type="scientific">Cellvibrio mixtus</name>
    <dbReference type="NCBI Taxonomy" id="39650"/>
    <lineage>
        <taxon>Bacteria</taxon>
        <taxon>Pseudomonadati</taxon>
        <taxon>Pseudomonadota</taxon>
        <taxon>Gammaproteobacteria</taxon>
        <taxon>Cellvibrionales</taxon>
        <taxon>Cellvibrionaceae</taxon>
        <taxon>Cellvibrio</taxon>
    </lineage>
</organism>
<dbReference type="Pfam" id="PF01168">
    <property type="entry name" value="Ala_racemase_N"/>
    <property type="match status" value="1"/>
</dbReference>
<dbReference type="EMBL" id="NHNI01000001">
    <property type="protein sequence ID" value="OZY87609.1"/>
    <property type="molecule type" value="Genomic_DNA"/>
</dbReference>
<evidence type="ECO:0000256" key="2">
    <source>
        <dbReference type="HAMAP-Rule" id="MF_02087"/>
    </source>
</evidence>
<comment type="similarity">
    <text evidence="2 4">Belongs to the pyridoxal phosphate-binding protein YggS/PROSC family.</text>
</comment>
<evidence type="ECO:0000256" key="4">
    <source>
        <dbReference type="RuleBase" id="RU004514"/>
    </source>
</evidence>
<name>A0A266QE18_9GAMM</name>
<keyword evidence="7" id="KW-1185">Reference proteome</keyword>
<comment type="function">
    <text evidence="2">Pyridoxal 5'-phosphate (PLP)-binding protein, which is involved in PLP homeostasis.</text>
</comment>
<dbReference type="FunFam" id="3.20.20.10:FF:000018">
    <property type="entry name" value="Pyridoxal phosphate homeostasis protein"/>
    <property type="match status" value="1"/>
</dbReference>
<sequence length="233" mass="25249">MHKIDDQLAKVTARIHQAATAVGRNPQTVQLIAVSKTQPAQALAEAYAWGQRAFGENYLQEALDKQVQLASLAGIEWHFIGPIQSNKTRPIAEHFDWVHSVDRLKIAQRLHDQRPEALPPLNICVQVNIDDETTKSGVSLDELPALVAAIAPLKRLTLRGLMAIPAATNNTDQQRAAFARLHRALVQLNQHGYGLDCLSMGMSGDLEAAIAEGATFVRVGTDIFGARATPAAG</sequence>
<feature type="domain" description="Alanine racemase N-terminal" evidence="5">
    <location>
        <begin position="9"/>
        <end position="227"/>
    </location>
</feature>
<dbReference type="PIRSF" id="PIRSF004848">
    <property type="entry name" value="YBL036c_PLPDEIII"/>
    <property type="match status" value="1"/>
</dbReference>
<evidence type="ECO:0000313" key="6">
    <source>
        <dbReference type="EMBL" id="OZY87609.1"/>
    </source>
</evidence>
<dbReference type="Gene3D" id="3.20.20.10">
    <property type="entry name" value="Alanine racemase"/>
    <property type="match status" value="1"/>
</dbReference>
<comment type="caution">
    <text evidence="6">The sequence shown here is derived from an EMBL/GenBank/DDBJ whole genome shotgun (WGS) entry which is preliminary data.</text>
</comment>
<dbReference type="InterPro" id="IPR001608">
    <property type="entry name" value="Ala_racemase_N"/>
</dbReference>